<dbReference type="SUPFAM" id="SSF161098">
    <property type="entry name" value="MetI-like"/>
    <property type="match status" value="1"/>
</dbReference>
<dbReference type="InterPro" id="IPR011864">
    <property type="entry name" value="Phosphate_PstC"/>
</dbReference>
<feature type="transmembrane region" description="Helical" evidence="5">
    <location>
        <begin position="302"/>
        <end position="327"/>
    </location>
</feature>
<sequence length="459" mass="48662">MVLTASFVAILFLAVAGYGMSRSRAVSVAGGNLARLHSRPSYHGTYSLLWVLIAGIATLLIVGEAWALLNERIYFSIIEDARPGLAQIEKQLILSDAHQLANGGISSATGEVRTTLAETIRVMDTWRVVVTSVLSMAAAAAAAALTFGRIDADWRARNRSENIIRAILMICAIIAILTTIGIVLSLIFETINFFGKIDWQVHKFLFGTTWSPLSGVSAGKLDPDKVGAVPLFAGTFMITIIAMLVAVPVGLFAAVYLSDFASKATRAWAKPMLEILAGVPTVVYGFFAAITVAPAIRDAGNFLGLSVDSSSALAAGTVMGIMIIPFISSLSDDVINSVPQSLRDGSYGLGATKAETIRQVVLPAALPGIVSAVLLGVSRAVGETMIVVMAAGQGANLTWNPLEAVTTVTVQIVMLYTGDTDLETASGPVFALGFTLFCVTLLLNVVALRIVRRYREMYD</sequence>
<comment type="function">
    <text evidence="6">Part of the binding-protein-dependent transport system for phosphate; probably responsible for the translocation of the substrate across the membrane.</text>
</comment>
<dbReference type="EMBL" id="CP049811">
    <property type="protein sequence ID" value="QIK40014.1"/>
    <property type="molecule type" value="Genomic_DNA"/>
</dbReference>
<keyword evidence="6" id="KW-0997">Cell inner membrane</keyword>
<evidence type="ECO:0000313" key="9">
    <source>
        <dbReference type="Proteomes" id="UP000500791"/>
    </source>
</evidence>
<feature type="domain" description="ABC transmembrane type-1" evidence="7">
    <location>
        <begin position="232"/>
        <end position="447"/>
    </location>
</feature>
<evidence type="ECO:0000259" key="7">
    <source>
        <dbReference type="PROSITE" id="PS50928"/>
    </source>
</evidence>
<keyword evidence="4 5" id="KW-0472">Membrane</keyword>
<keyword evidence="6" id="KW-1003">Cell membrane</keyword>
<dbReference type="InterPro" id="IPR035906">
    <property type="entry name" value="MetI-like_sf"/>
</dbReference>
<reference evidence="8 9" key="1">
    <citation type="submission" date="2020-03" db="EMBL/GenBank/DDBJ databases">
        <title>Complete genome sequence of Monaibacterium sp. ALG8 with diverse plasmids.</title>
        <authorList>
            <person name="Sun C."/>
        </authorList>
    </citation>
    <scope>NUCLEOTIDE SEQUENCE [LARGE SCALE GENOMIC DNA]</scope>
    <source>
        <strain evidence="8 9">ALG8</strain>
    </source>
</reference>
<keyword evidence="3 5" id="KW-1133">Transmembrane helix</keyword>
<keyword evidence="9" id="KW-1185">Reference proteome</keyword>
<dbReference type="InterPro" id="IPR022182">
    <property type="entry name" value="PstC_N"/>
</dbReference>
<keyword evidence="5" id="KW-0813">Transport</keyword>
<dbReference type="NCBIfam" id="TIGR02138">
    <property type="entry name" value="phosphate_pstC"/>
    <property type="match status" value="1"/>
</dbReference>
<protein>
    <recommendedName>
        <fullName evidence="6">Phosphate transport system permease protein</fullName>
    </recommendedName>
</protein>
<feature type="transmembrane region" description="Helical" evidence="5">
    <location>
        <begin position="429"/>
        <end position="451"/>
    </location>
</feature>
<feature type="transmembrane region" description="Helical" evidence="5">
    <location>
        <begin position="275"/>
        <end position="296"/>
    </location>
</feature>
<dbReference type="InterPro" id="IPR000515">
    <property type="entry name" value="MetI-like"/>
</dbReference>
<evidence type="ECO:0000256" key="1">
    <source>
        <dbReference type="ARBA" id="ARBA00004651"/>
    </source>
</evidence>
<dbReference type="PROSITE" id="PS50928">
    <property type="entry name" value="ABC_TM1"/>
    <property type="match status" value="1"/>
</dbReference>
<dbReference type="PANTHER" id="PTHR42727">
    <property type="entry name" value="PHOSPHATE TRANSPORT SYSTEM PERMEASE PROTEIN"/>
    <property type="match status" value="1"/>
</dbReference>
<dbReference type="GO" id="GO:0005315">
    <property type="term" value="F:phosphate transmembrane transporter activity"/>
    <property type="evidence" value="ECO:0007669"/>
    <property type="project" value="InterPro"/>
</dbReference>
<comment type="similarity">
    <text evidence="6">Belongs to the binding-protein-dependent transport system permease family. CysTW subfamily.</text>
</comment>
<organism evidence="8 9">
    <name type="scientific">Pontivivens nitratireducens</name>
    <dbReference type="NCBI Taxonomy" id="2758038"/>
    <lineage>
        <taxon>Bacteria</taxon>
        <taxon>Pseudomonadati</taxon>
        <taxon>Pseudomonadota</taxon>
        <taxon>Alphaproteobacteria</taxon>
        <taxon>Rhodobacterales</taxon>
        <taxon>Paracoccaceae</taxon>
        <taxon>Pontivivens</taxon>
    </lineage>
</organism>
<keyword evidence="6" id="KW-0592">Phosphate transport</keyword>
<keyword evidence="2 5" id="KW-0812">Transmembrane</keyword>
<comment type="subcellular location">
    <subcellularLocation>
        <location evidence="6">Cell inner membrane</location>
        <topology evidence="6">Multi-pass membrane protein</topology>
    </subcellularLocation>
    <subcellularLocation>
        <location evidence="1 5">Cell membrane</location>
        <topology evidence="1 5">Multi-pass membrane protein</topology>
    </subcellularLocation>
</comment>
<evidence type="ECO:0000256" key="4">
    <source>
        <dbReference type="ARBA" id="ARBA00023136"/>
    </source>
</evidence>
<evidence type="ECO:0000256" key="3">
    <source>
        <dbReference type="ARBA" id="ARBA00022989"/>
    </source>
</evidence>
<dbReference type="Pfam" id="PF00528">
    <property type="entry name" value="BPD_transp_1"/>
    <property type="match status" value="1"/>
</dbReference>
<accession>A0A6G7VJ33</accession>
<feature type="transmembrane region" description="Helical" evidence="5">
    <location>
        <begin position="360"/>
        <end position="381"/>
    </location>
</feature>
<evidence type="ECO:0000256" key="5">
    <source>
        <dbReference type="RuleBase" id="RU363032"/>
    </source>
</evidence>
<evidence type="ECO:0000256" key="2">
    <source>
        <dbReference type="ARBA" id="ARBA00022692"/>
    </source>
</evidence>
<dbReference type="Pfam" id="PF12501">
    <property type="entry name" value="DUF3708"/>
    <property type="match status" value="1"/>
</dbReference>
<dbReference type="Gene3D" id="1.10.3720.10">
    <property type="entry name" value="MetI-like"/>
    <property type="match status" value="1"/>
</dbReference>
<gene>
    <name evidence="8" type="primary">pstC</name>
    <name evidence="8" type="ORF">G8E03_04100</name>
</gene>
<evidence type="ECO:0000256" key="6">
    <source>
        <dbReference type="RuleBase" id="RU363054"/>
    </source>
</evidence>
<dbReference type="AlphaFoldDB" id="A0A6G7VJ33"/>
<dbReference type="PANTHER" id="PTHR42727:SF1">
    <property type="entry name" value="PHOSPHATE TRANSPORT SYSTEM PERMEASE"/>
    <property type="match status" value="1"/>
</dbReference>
<dbReference type="RefSeq" id="WP_166188962.1">
    <property type="nucleotide sequence ID" value="NZ_CP049811.1"/>
</dbReference>
<name>A0A6G7VJ33_9RHOB</name>
<dbReference type="CDD" id="cd06261">
    <property type="entry name" value="TM_PBP2"/>
    <property type="match status" value="1"/>
</dbReference>
<dbReference type="GO" id="GO:0006817">
    <property type="term" value="P:phosphate ion transport"/>
    <property type="evidence" value="ECO:0007669"/>
    <property type="project" value="UniProtKB-KW"/>
</dbReference>
<feature type="transmembrane region" description="Helical" evidence="5">
    <location>
        <begin position="163"/>
        <end position="188"/>
    </location>
</feature>
<proteinExistence type="inferred from homology"/>
<dbReference type="Proteomes" id="UP000500791">
    <property type="component" value="Chromosome"/>
</dbReference>
<feature type="transmembrane region" description="Helical" evidence="5">
    <location>
        <begin position="49"/>
        <end position="69"/>
    </location>
</feature>
<dbReference type="KEGG" id="mon:G8E03_04100"/>
<evidence type="ECO:0000313" key="8">
    <source>
        <dbReference type="EMBL" id="QIK40014.1"/>
    </source>
</evidence>
<dbReference type="GO" id="GO:0005886">
    <property type="term" value="C:plasma membrane"/>
    <property type="evidence" value="ECO:0007669"/>
    <property type="project" value="UniProtKB-SubCell"/>
</dbReference>
<feature type="transmembrane region" description="Helical" evidence="5">
    <location>
        <begin position="231"/>
        <end position="255"/>
    </location>
</feature>